<feature type="transmembrane region" description="Helical" evidence="1">
    <location>
        <begin position="69"/>
        <end position="90"/>
    </location>
</feature>
<protein>
    <recommendedName>
        <fullName evidence="6">4 TMS phage holin, superfamily IV</fullName>
    </recommendedName>
</protein>
<feature type="transmembrane region" description="Helical" evidence="1">
    <location>
        <begin position="7"/>
        <end position="28"/>
    </location>
</feature>
<evidence type="ECO:0008006" key="6">
    <source>
        <dbReference type="Google" id="ProtNLM"/>
    </source>
</evidence>
<dbReference type="STRING" id="306541.SAMN05421668_11443"/>
<reference evidence="3 4" key="1">
    <citation type="submission" date="2016-10" db="EMBL/GenBank/DDBJ databases">
        <authorList>
            <person name="de Groot N.N."/>
        </authorList>
    </citation>
    <scope>NUCLEOTIDE SEQUENCE [LARGE SCALE GENOMIC DNA]</scope>
    <source>
        <strain evidence="3 4">DSM 17074</strain>
    </source>
</reference>
<evidence type="ECO:0000313" key="4">
    <source>
        <dbReference type="Proteomes" id="UP000199139"/>
    </source>
</evidence>
<keyword evidence="1" id="KW-0472">Membrane</keyword>
<dbReference type="Proteomes" id="UP000199139">
    <property type="component" value="Unassembled WGS sequence"/>
</dbReference>
<keyword evidence="1" id="KW-1133">Transmembrane helix</keyword>
<evidence type="ECO:0000313" key="2">
    <source>
        <dbReference type="EMBL" id="GEM04615.1"/>
    </source>
</evidence>
<dbReference type="RefSeq" id="WP_089854542.1">
    <property type="nucleotide sequence ID" value="NZ_BJWJ01000014.1"/>
</dbReference>
<keyword evidence="5" id="KW-1185">Reference proteome</keyword>
<sequence length="143" mass="16176">MDKLKGWLINAVSVGLIGFIVALFEFFFLDPTKDLLRSSAIYFVFSAVIATISSYCYSWAKYKGYPTVIAYLASMLGNGISVFILLVIILKTQVAYGWGAVGWILFITQVSGFLVAYFENRYYNNINRQLNKKKDALSGRQHE</sequence>
<feature type="transmembrane region" description="Helical" evidence="1">
    <location>
        <begin position="96"/>
        <end position="118"/>
    </location>
</feature>
<evidence type="ECO:0000313" key="5">
    <source>
        <dbReference type="Proteomes" id="UP000321773"/>
    </source>
</evidence>
<proteinExistence type="predicted"/>
<evidence type="ECO:0000313" key="3">
    <source>
        <dbReference type="EMBL" id="SFS87379.1"/>
    </source>
</evidence>
<dbReference type="InterPro" id="IPR036259">
    <property type="entry name" value="MFS_trans_sf"/>
</dbReference>
<dbReference type="AlphaFoldDB" id="A0A1I6TDU7"/>
<evidence type="ECO:0000256" key="1">
    <source>
        <dbReference type="SAM" id="Phobius"/>
    </source>
</evidence>
<organism evidence="3 4">
    <name type="scientific">Halolactibacillus miurensis</name>
    <dbReference type="NCBI Taxonomy" id="306541"/>
    <lineage>
        <taxon>Bacteria</taxon>
        <taxon>Bacillati</taxon>
        <taxon>Bacillota</taxon>
        <taxon>Bacilli</taxon>
        <taxon>Bacillales</taxon>
        <taxon>Bacillaceae</taxon>
        <taxon>Halolactibacillus</taxon>
    </lineage>
</organism>
<accession>A0A1I6TDU7</accession>
<dbReference type="SUPFAM" id="SSF103473">
    <property type="entry name" value="MFS general substrate transporter"/>
    <property type="match status" value="1"/>
</dbReference>
<dbReference type="EMBL" id="BJWJ01000014">
    <property type="protein sequence ID" value="GEM04615.1"/>
    <property type="molecule type" value="Genomic_DNA"/>
</dbReference>
<dbReference type="Proteomes" id="UP000321773">
    <property type="component" value="Unassembled WGS sequence"/>
</dbReference>
<keyword evidence="1" id="KW-0812">Transmembrane</keyword>
<dbReference type="EMBL" id="FPAI01000014">
    <property type="protein sequence ID" value="SFS87379.1"/>
    <property type="molecule type" value="Genomic_DNA"/>
</dbReference>
<gene>
    <name evidence="2" type="ORF">HMI01_16030</name>
    <name evidence="3" type="ORF">SAMN05421668_11443</name>
</gene>
<feature type="transmembrane region" description="Helical" evidence="1">
    <location>
        <begin position="40"/>
        <end position="57"/>
    </location>
</feature>
<name>A0A1I6TDU7_9BACI</name>
<reference evidence="2 5" key="2">
    <citation type="submission" date="2019-07" db="EMBL/GenBank/DDBJ databases">
        <title>Whole genome shotgun sequence of Halolactibacillus miurensis NBRC 100873.</title>
        <authorList>
            <person name="Hosoyama A."/>
            <person name="Uohara A."/>
            <person name="Ohji S."/>
            <person name="Ichikawa N."/>
        </authorList>
    </citation>
    <scope>NUCLEOTIDE SEQUENCE [LARGE SCALE GENOMIC DNA]</scope>
    <source>
        <strain evidence="2 5">NBRC 100873</strain>
    </source>
</reference>